<dbReference type="Gene3D" id="3.30.450.40">
    <property type="match status" value="1"/>
</dbReference>
<evidence type="ECO:0000313" key="3">
    <source>
        <dbReference type="Proteomes" id="UP001499967"/>
    </source>
</evidence>
<evidence type="ECO:0000313" key="2">
    <source>
        <dbReference type="EMBL" id="GAA0900032.1"/>
    </source>
</evidence>
<dbReference type="InterPro" id="IPR029016">
    <property type="entry name" value="GAF-like_dom_sf"/>
</dbReference>
<dbReference type="EMBL" id="BAAAHP010000214">
    <property type="protein sequence ID" value="GAA0900032.1"/>
    <property type="molecule type" value="Genomic_DNA"/>
</dbReference>
<gene>
    <name evidence="2" type="ORF">GCM10009559_65500</name>
</gene>
<keyword evidence="3" id="KW-1185">Reference proteome</keyword>
<dbReference type="PROSITE" id="PS51078">
    <property type="entry name" value="ICLR_ED"/>
    <property type="match status" value="1"/>
</dbReference>
<name>A0ABP3YN43_9PSEU</name>
<accession>A0ABP3YN43</accession>
<reference evidence="3" key="1">
    <citation type="journal article" date="2019" name="Int. J. Syst. Evol. Microbiol.">
        <title>The Global Catalogue of Microorganisms (GCM) 10K type strain sequencing project: providing services to taxonomists for standard genome sequencing and annotation.</title>
        <authorList>
            <consortium name="The Broad Institute Genomics Platform"/>
            <consortium name="The Broad Institute Genome Sequencing Center for Infectious Disease"/>
            <person name="Wu L."/>
            <person name="Ma J."/>
        </authorList>
    </citation>
    <scope>NUCLEOTIDE SEQUENCE [LARGE SCALE GENOMIC DNA]</scope>
    <source>
        <strain evidence="3">JCM 11117</strain>
    </source>
</reference>
<evidence type="ECO:0000259" key="1">
    <source>
        <dbReference type="PROSITE" id="PS51078"/>
    </source>
</evidence>
<dbReference type="InterPro" id="IPR014757">
    <property type="entry name" value="Tscrpt_reg_IclR_C"/>
</dbReference>
<dbReference type="Proteomes" id="UP001499967">
    <property type="component" value="Unassembled WGS sequence"/>
</dbReference>
<proteinExistence type="predicted"/>
<feature type="domain" description="IclR-ED" evidence="1">
    <location>
        <begin position="1"/>
        <end position="54"/>
    </location>
</feature>
<sequence>MRSVAVPVHDATGAVVAALTVGTHTGQVDEDALVNVILPHLRDCAATIESTVTTRSPTAVATSMLYPAVRPAGS</sequence>
<protein>
    <recommendedName>
        <fullName evidence="1">IclR-ED domain-containing protein</fullName>
    </recommendedName>
</protein>
<dbReference type="SUPFAM" id="SSF55781">
    <property type="entry name" value="GAF domain-like"/>
    <property type="match status" value="1"/>
</dbReference>
<dbReference type="Pfam" id="PF01614">
    <property type="entry name" value="IclR_C"/>
    <property type="match status" value="1"/>
</dbReference>
<organism evidence="2 3">
    <name type="scientific">Pseudonocardia zijingensis</name>
    <dbReference type="NCBI Taxonomy" id="153376"/>
    <lineage>
        <taxon>Bacteria</taxon>
        <taxon>Bacillati</taxon>
        <taxon>Actinomycetota</taxon>
        <taxon>Actinomycetes</taxon>
        <taxon>Pseudonocardiales</taxon>
        <taxon>Pseudonocardiaceae</taxon>
        <taxon>Pseudonocardia</taxon>
    </lineage>
</organism>
<comment type="caution">
    <text evidence="2">The sequence shown here is derived from an EMBL/GenBank/DDBJ whole genome shotgun (WGS) entry which is preliminary data.</text>
</comment>